<dbReference type="InterPro" id="IPR029063">
    <property type="entry name" value="SAM-dependent_MTases_sf"/>
</dbReference>
<gene>
    <name evidence="1" type="ORF">KTA_29650</name>
</gene>
<proteinExistence type="predicted"/>
<accession>A0A455T4K9</accession>
<evidence type="ECO:0000313" key="1">
    <source>
        <dbReference type="EMBL" id="BBH94766.1"/>
    </source>
</evidence>
<evidence type="ECO:0008006" key="2">
    <source>
        <dbReference type="Google" id="ProtNLM"/>
    </source>
</evidence>
<reference evidence="1" key="1">
    <citation type="submission" date="2018-12" db="EMBL/GenBank/DDBJ databases">
        <title>Novel natural products biosynthetic potential of the class Ktedonobacteria.</title>
        <authorList>
            <person name="Zheng Y."/>
            <person name="Saitou A."/>
            <person name="Wang C.M."/>
            <person name="Toyoda A."/>
            <person name="Minakuchi Y."/>
            <person name="Sekiguchi Y."/>
            <person name="Ueda K."/>
            <person name="Takano H."/>
            <person name="Sakai Y."/>
            <person name="Yokota A."/>
            <person name="Yabe S."/>
        </authorList>
    </citation>
    <scope>NUCLEOTIDE SEQUENCE</scope>
    <source>
        <strain evidence="1">A3-2</strain>
    </source>
</reference>
<sequence length="111" mass="12452">MLCIDALEMLPPEDWPLVLANLRRAVKPGGLLHLTVELIEATERERAFLLGRAQSLPIVPGEYAHHAGYHYYPSLEQVRAWLEAAGLVTLEECTGDGYQHFLLQRPPSSFS</sequence>
<name>A0A455T4K9_9CHLR</name>
<dbReference type="AlphaFoldDB" id="A0A455T4K9"/>
<protein>
    <recommendedName>
        <fullName evidence="2">Methyltransferase type 11 domain-containing protein</fullName>
    </recommendedName>
</protein>
<dbReference type="Gene3D" id="3.40.50.150">
    <property type="entry name" value="Vaccinia Virus protein VP39"/>
    <property type="match status" value="1"/>
</dbReference>
<dbReference type="EMBL" id="AP019377">
    <property type="protein sequence ID" value="BBH94766.1"/>
    <property type="molecule type" value="Genomic_DNA"/>
</dbReference>
<dbReference type="SUPFAM" id="SSF53335">
    <property type="entry name" value="S-adenosyl-L-methionine-dependent methyltransferases"/>
    <property type="match status" value="1"/>
</dbReference>
<organism evidence="1">
    <name type="scientific">Thermogemmatispora argillosa</name>
    <dbReference type="NCBI Taxonomy" id="2045280"/>
    <lineage>
        <taxon>Bacteria</taxon>
        <taxon>Bacillati</taxon>
        <taxon>Chloroflexota</taxon>
        <taxon>Ktedonobacteria</taxon>
        <taxon>Thermogemmatisporales</taxon>
        <taxon>Thermogemmatisporaceae</taxon>
        <taxon>Thermogemmatispora</taxon>
    </lineage>
</organism>